<sequence length="593" mass="63041">MESEQDQKAWKEKDEKKEYEKMAENWERRRAEMERFWRAQGQQGGRRQGGGMARPSRIPRYVCVPGGSSSRLDDGSVRGLNQASSMCRRGGVGTSSGASLHFRTQGATRQQEEDLEEDVEEDDVLGEGIGGIATGVAMSSTFASSLMTPTADVFGPLPPILPSASTGVQRLEIPARFEASPAVSSSHRPTFSSVARLGGGLSDDDSILAPTPPRYLCRTPVGPRGSPDNLLPPPRLGLPDSFVVRALSVTPGTRQEEETLAESLKQSQQRAKYHFSSRGNASSSSPTPPLPALPSRFVSIAAAAAAPTNSTTITKERAFGAGSVVGAPETLGPATPTAFVEGKSWWIHTPSPSPTKMSKMAVRAAKSLGNLRAKFSRANLGGVGDDETVSEAVPPASTSGSVRLLPHFPSSSPNFSTGGRGSAVTDSYPSSQETGCRRQPQLRLSALAGRTLEATSSSGGLLDTSSPQVASVGLPPPRPPRPPRPSEAEVAATFALLGDSVSPGVEHRQQQQEQQEQQQRHHYHRQPSPQPLEQQPVHPPVTSVLPAAIAIAQQVPSSLLPLPSSVPGPSTTTLKKKKSFAAFLFGRKEKRDK</sequence>
<evidence type="ECO:0000313" key="3">
    <source>
        <dbReference type="Proteomes" id="UP001321749"/>
    </source>
</evidence>
<accession>A0AAV9HDA3</accession>
<proteinExistence type="predicted"/>
<name>A0AAV9HDA3_9PEZI</name>
<feature type="region of interest" description="Disordered" evidence="1">
    <location>
        <begin position="384"/>
        <end position="440"/>
    </location>
</feature>
<feature type="region of interest" description="Disordered" evidence="1">
    <location>
        <begin position="454"/>
        <end position="541"/>
    </location>
</feature>
<comment type="caution">
    <text evidence="2">The sequence shown here is derived from an EMBL/GenBank/DDBJ whole genome shotgun (WGS) entry which is preliminary data.</text>
</comment>
<feature type="compositionally biased region" description="Acidic residues" evidence="1">
    <location>
        <begin position="113"/>
        <end position="122"/>
    </location>
</feature>
<organism evidence="2 3">
    <name type="scientific">Cladorrhinum samala</name>
    <dbReference type="NCBI Taxonomy" id="585594"/>
    <lineage>
        <taxon>Eukaryota</taxon>
        <taxon>Fungi</taxon>
        <taxon>Dikarya</taxon>
        <taxon>Ascomycota</taxon>
        <taxon>Pezizomycotina</taxon>
        <taxon>Sordariomycetes</taxon>
        <taxon>Sordariomycetidae</taxon>
        <taxon>Sordariales</taxon>
        <taxon>Podosporaceae</taxon>
        <taxon>Cladorrhinum</taxon>
    </lineage>
</organism>
<feature type="compositionally biased region" description="Low complexity" evidence="1">
    <location>
        <begin position="455"/>
        <end position="466"/>
    </location>
</feature>
<evidence type="ECO:0000256" key="1">
    <source>
        <dbReference type="SAM" id="MobiDB-lite"/>
    </source>
</evidence>
<reference evidence="2" key="2">
    <citation type="submission" date="2023-06" db="EMBL/GenBank/DDBJ databases">
        <authorList>
            <consortium name="Lawrence Berkeley National Laboratory"/>
            <person name="Mondo S.J."/>
            <person name="Hensen N."/>
            <person name="Bonometti L."/>
            <person name="Westerberg I."/>
            <person name="Brannstrom I.O."/>
            <person name="Guillou S."/>
            <person name="Cros-Aarteil S."/>
            <person name="Calhoun S."/>
            <person name="Haridas S."/>
            <person name="Kuo A."/>
            <person name="Pangilinan J."/>
            <person name="Riley R."/>
            <person name="Labutti K."/>
            <person name="Andreopoulos B."/>
            <person name="Lipzen A."/>
            <person name="Chen C."/>
            <person name="Yanf M."/>
            <person name="Daum C."/>
            <person name="Ng V."/>
            <person name="Clum A."/>
            <person name="Steindorff A."/>
            <person name="Ohm R."/>
            <person name="Martin F."/>
            <person name="Silar P."/>
            <person name="Natvig D."/>
            <person name="Lalanne C."/>
            <person name="Gautier V."/>
            <person name="Ament-Velasquez S.L."/>
            <person name="Kruys A."/>
            <person name="Hutchinson M.I."/>
            <person name="Powell A.J."/>
            <person name="Barry K."/>
            <person name="Miller A.N."/>
            <person name="Grigoriev I.V."/>
            <person name="Debuchy R."/>
            <person name="Gladieux P."/>
            <person name="Thoren M.H."/>
            <person name="Johannesson H."/>
        </authorList>
    </citation>
    <scope>NUCLEOTIDE SEQUENCE</scope>
    <source>
        <strain evidence="2">PSN324</strain>
    </source>
</reference>
<evidence type="ECO:0008006" key="4">
    <source>
        <dbReference type="Google" id="ProtNLM"/>
    </source>
</evidence>
<reference evidence="2" key="1">
    <citation type="journal article" date="2023" name="Mol. Phylogenet. Evol.">
        <title>Genome-scale phylogeny and comparative genomics of the fungal order Sordariales.</title>
        <authorList>
            <person name="Hensen N."/>
            <person name="Bonometti L."/>
            <person name="Westerberg I."/>
            <person name="Brannstrom I.O."/>
            <person name="Guillou S."/>
            <person name="Cros-Aarteil S."/>
            <person name="Calhoun S."/>
            <person name="Haridas S."/>
            <person name="Kuo A."/>
            <person name="Mondo S."/>
            <person name="Pangilinan J."/>
            <person name="Riley R."/>
            <person name="LaButti K."/>
            <person name="Andreopoulos B."/>
            <person name="Lipzen A."/>
            <person name="Chen C."/>
            <person name="Yan M."/>
            <person name="Daum C."/>
            <person name="Ng V."/>
            <person name="Clum A."/>
            <person name="Steindorff A."/>
            <person name="Ohm R.A."/>
            <person name="Martin F."/>
            <person name="Silar P."/>
            <person name="Natvig D.O."/>
            <person name="Lalanne C."/>
            <person name="Gautier V."/>
            <person name="Ament-Velasquez S.L."/>
            <person name="Kruys A."/>
            <person name="Hutchinson M.I."/>
            <person name="Powell A.J."/>
            <person name="Barry K."/>
            <person name="Miller A.N."/>
            <person name="Grigoriev I.V."/>
            <person name="Debuchy R."/>
            <person name="Gladieux P."/>
            <person name="Hiltunen Thoren M."/>
            <person name="Johannesson H."/>
        </authorList>
    </citation>
    <scope>NUCLEOTIDE SEQUENCE</scope>
    <source>
        <strain evidence="2">PSN324</strain>
    </source>
</reference>
<dbReference type="AlphaFoldDB" id="A0AAV9HDA3"/>
<protein>
    <recommendedName>
        <fullName evidence="4">Proteophosphoglycan ppg4</fullName>
    </recommendedName>
</protein>
<feature type="region of interest" description="Disordered" evidence="1">
    <location>
        <begin position="264"/>
        <end position="290"/>
    </location>
</feature>
<dbReference type="Proteomes" id="UP001321749">
    <property type="component" value="Unassembled WGS sequence"/>
</dbReference>
<feature type="region of interest" description="Disordered" evidence="1">
    <location>
        <begin position="38"/>
        <end position="122"/>
    </location>
</feature>
<dbReference type="EMBL" id="MU865099">
    <property type="protein sequence ID" value="KAK4457745.1"/>
    <property type="molecule type" value="Genomic_DNA"/>
</dbReference>
<keyword evidence="3" id="KW-1185">Reference proteome</keyword>
<evidence type="ECO:0000313" key="2">
    <source>
        <dbReference type="EMBL" id="KAK4457745.1"/>
    </source>
</evidence>
<feature type="region of interest" description="Disordered" evidence="1">
    <location>
        <begin position="1"/>
        <end position="20"/>
    </location>
</feature>
<feature type="compositionally biased region" description="Pro residues" evidence="1">
    <location>
        <begin position="474"/>
        <end position="485"/>
    </location>
</feature>
<gene>
    <name evidence="2" type="ORF">QBC42DRAFT_291271</name>
</gene>
<feature type="compositionally biased region" description="Polar residues" evidence="1">
    <location>
        <begin position="424"/>
        <end position="434"/>
    </location>
</feature>
<feature type="compositionally biased region" description="Gly residues" evidence="1">
    <location>
        <begin position="42"/>
        <end position="52"/>
    </location>
</feature>